<keyword evidence="3" id="KW-1185">Reference proteome</keyword>
<dbReference type="Pfam" id="PF13578">
    <property type="entry name" value="Methyltransf_24"/>
    <property type="match status" value="1"/>
</dbReference>
<evidence type="ECO:0000256" key="1">
    <source>
        <dbReference type="SAM" id="MobiDB-lite"/>
    </source>
</evidence>
<feature type="region of interest" description="Disordered" evidence="1">
    <location>
        <begin position="40"/>
        <end position="79"/>
    </location>
</feature>
<dbReference type="InterPro" id="IPR029063">
    <property type="entry name" value="SAM-dependent_MTases_sf"/>
</dbReference>
<protein>
    <submittedName>
        <fullName evidence="2">Uncharacterized protein</fullName>
    </submittedName>
</protein>
<accession>A0A1Q9F126</accession>
<reference evidence="2 3" key="1">
    <citation type="submission" date="2016-02" db="EMBL/GenBank/DDBJ databases">
        <title>Genome analysis of coral dinoflagellate symbionts highlights evolutionary adaptations to a symbiotic lifestyle.</title>
        <authorList>
            <person name="Aranda M."/>
            <person name="Li Y."/>
            <person name="Liew Y.J."/>
            <person name="Baumgarten S."/>
            <person name="Simakov O."/>
            <person name="Wilson M."/>
            <person name="Piel J."/>
            <person name="Ashoor H."/>
            <person name="Bougouffa S."/>
            <person name="Bajic V.B."/>
            <person name="Ryu T."/>
            <person name="Ravasi T."/>
            <person name="Bayer T."/>
            <person name="Micklem G."/>
            <person name="Kim H."/>
            <person name="Bhak J."/>
            <person name="Lajeunesse T.C."/>
            <person name="Voolstra C.R."/>
        </authorList>
    </citation>
    <scope>NUCLEOTIDE SEQUENCE [LARGE SCALE GENOMIC DNA]</scope>
    <source>
        <strain evidence="2 3">CCMP2467</strain>
    </source>
</reference>
<organism evidence="2 3">
    <name type="scientific">Symbiodinium microadriaticum</name>
    <name type="common">Dinoflagellate</name>
    <name type="synonym">Zooxanthella microadriatica</name>
    <dbReference type="NCBI Taxonomy" id="2951"/>
    <lineage>
        <taxon>Eukaryota</taxon>
        <taxon>Sar</taxon>
        <taxon>Alveolata</taxon>
        <taxon>Dinophyceae</taxon>
        <taxon>Suessiales</taxon>
        <taxon>Symbiodiniaceae</taxon>
        <taxon>Symbiodinium</taxon>
    </lineage>
</organism>
<dbReference type="Gene3D" id="3.40.50.150">
    <property type="entry name" value="Vaccinia Virus protein VP39"/>
    <property type="match status" value="1"/>
</dbReference>
<dbReference type="EMBL" id="LSRX01000029">
    <property type="protein sequence ID" value="OLQ13398.1"/>
    <property type="molecule type" value="Genomic_DNA"/>
</dbReference>
<name>A0A1Q9F126_SYMMI</name>
<dbReference type="Proteomes" id="UP000186817">
    <property type="component" value="Unassembled WGS sequence"/>
</dbReference>
<dbReference type="OrthoDB" id="426516at2759"/>
<evidence type="ECO:0000313" key="2">
    <source>
        <dbReference type="EMBL" id="OLQ13398.1"/>
    </source>
</evidence>
<sequence>MTVSLMTGFALALVLMYGLKSLGLEVFRWDVGIFCKGNEEEGGDDHEVSPEFPIRSPKQPTVPRSRIGRISNEHSQGNGEDMTLVELPREISVQRFVSDEERSVDGWVLAGARSAARTAVVRLEAKSINIRRLVDADEVHGLDFLVDSARRLERLRKEQDSSKWAIAIEAGQMRGNMLSCQSDTVRNAYENGREVETLNRMRQLDLGQPAAVDSQLRETAATGIERAVACVRHIHSHAERERDFPKVAPTCARGENFAHGCGGRGIAGLASYGCSIALPMGMIMAVVVDSGVDGYSFACSLTKSLRRLWVAAMILAAEGSDFDDGDDDDDGDGDGWFLSAANLVLTQKSERAQAVLFLVLDELLLEAHEKEESEAWETTPVTCLKPEWFRVSKMAPVLSARSLVRSLGVHGKAAVHLSWMPRRICFLATLARAAELSPAESLLCQSLHLGFERWTQAAGRISEPRPWFHRATPRQHCQDVDDTVNHAFFEATSVSEFLHDLESSAGYGGYGLLSEGRQLQADLSSLVEELRPASTVSHVKLADLPAKVMLQFDSPSLGSGSIAIKSDVQEYRGDMNCPDSISAIRTVENWYLPHGFEVIYPLSTPPISRESLRKLRVLPWAPRLVGCQPRLWYRSLRPKEAPAPSSHQEVCKCLVSARNRTNVFSGAGIADSDVELFVRLRTLAFLTKGGGSVSVHAFVVGNSFGFSALLLGLLFAKSGSGSVDVLDEEPDACTRTGGWLTRQIARTQNLNVSLTRGTSPKDVPKATRTRTYDLAFIDGGHSTSQLQQDFEAVRPFLAQRTLVVLHDVVLYGMYDFVLGYFKEPWRIHLVRGCAYKNICGTVLLHRDFPEDAFESL</sequence>
<dbReference type="AlphaFoldDB" id="A0A1Q9F126"/>
<proteinExistence type="predicted"/>
<gene>
    <name evidence="2" type="ORF">AK812_SmicGene2643</name>
</gene>
<evidence type="ECO:0000313" key="3">
    <source>
        <dbReference type="Proteomes" id="UP000186817"/>
    </source>
</evidence>
<dbReference type="SUPFAM" id="SSF53335">
    <property type="entry name" value="S-adenosyl-L-methionine-dependent methyltransferases"/>
    <property type="match status" value="1"/>
</dbReference>
<comment type="caution">
    <text evidence="2">The sequence shown here is derived from an EMBL/GenBank/DDBJ whole genome shotgun (WGS) entry which is preliminary data.</text>
</comment>